<evidence type="ECO:0000313" key="2">
    <source>
        <dbReference type="Proteomes" id="UP000325607"/>
    </source>
</evidence>
<name>A0A5E6XHW0_PSEFL</name>
<accession>A0A5E6XHW0</accession>
<protein>
    <submittedName>
        <fullName evidence="1">Uncharacterized protein</fullName>
    </submittedName>
</protein>
<dbReference type="Proteomes" id="UP000325607">
    <property type="component" value="Unassembled WGS sequence"/>
</dbReference>
<dbReference type="AlphaFoldDB" id="A0A5E6XHW0"/>
<dbReference type="EMBL" id="CABVGX010000094">
    <property type="protein sequence ID" value="VVN40245.1"/>
    <property type="molecule type" value="Genomic_DNA"/>
</dbReference>
<proteinExistence type="predicted"/>
<gene>
    <name evidence="1" type="ORF">PS645_05362</name>
</gene>
<reference evidence="1 2" key="1">
    <citation type="submission" date="2019-09" db="EMBL/GenBank/DDBJ databases">
        <authorList>
            <person name="Chandra G."/>
            <person name="Truman W A."/>
        </authorList>
    </citation>
    <scope>NUCLEOTIDE SEQUENCE [LARGE SCALE GENOMIC DNA]</scope>
    <source>
        <strain evidence="1">PS645</strain>
    </source>
</reference>
<organism evidence="1 2">
    <name type="scientific">Pseudomonas fluorescens</name>
    <dbReference type="NCBI Taxonomy" id="294"/>
    <lineage>
        <taxon>Bacteria</taxon>
        <taxon>Pseudomonadati</taxon>
        <taxon>Pseudomonadota</taxon>
        <taxon>Gammaproteobacteria</taxon>
        <taxon>Pseudomonadales</taxon>
        <taxon>Pseudomonadaceae</taxon>
        <taxon>Pseudomonas</taxon>
    </lineage>
</organism>
<sequence length="88" mass="9266">MGNGFGVVGIHVLDHADFGLAGERVCQCQLIDPVNSAKAADVAMTHGLEYPEIEIMGLVIILRLGEIAVVAIGSSVDGAIVFKFLRLC</sequence>
<evidence type="ECO:0000313" key="1">
    <source>
        <dbReference type="EMBL" id="VVN40245.1"/>
    </source>
</evidence>